<dbReference type="STRING" id="926562.Oweho_0465"/>
<organism evidence="2 3">
    <name type="scientific">Owenweeksia hongkongensis (strain DSM 17368 / CIP 108786 / JCM 12287 / NRRL B-23963 / UST20020801)</name>
    <dbReference type="NCBI Taxonomy" id="926562"/>
    <lineage>
        <taxon>Bacteria</taxon>
        <taxon>Pseudomonadati</taxon>
        <taxon>Bacteroidota</taxon>
        <taxon>Flavobacteriia</taxon>
        <taxon>Flavobacteriales</taxon>
        <taxon>Owenweeksiaceae</taxon>
        <taxon>Owenweeksia</taxon>
    </lineage>
</organism>
<dbReference type="OrthoDB" id="9800053at2"/>
<dbReference type="HOGENOM" id="CLU_028722_0_0_10"/>
<feature type="transmembrane region" description="Helical" evidence="1">
    <location>
        <begin position="155"/>
        <end position="174"/>
    </location>
</feature>
<feature type="transmembrane region" description="Helical" evidence="1">
    <location>
        <begin position="257"/>
        <end position="275"/>
    </location>
</feature>
<dbReference type="Pfam" id="PF01944">
    <property type="entry name" value="SpoIIM"/>
    <property type="match status" value="1"/>
</dbReference>
<dbReference type="EMBL" id="CP003156">
    <property type="protein sequence ID" value="AEV31483.1"/>
    <property type="molecule type" value="Genomic_DNA"/>
</dbReference>
<feature type="transmembrane region" description="Helical" evidence="1">
    <location>
        <begin position="507"/>
        <end position="529"/>
    </location>
</feature>
<feature type="transmembrane region" description="Helical" evidence="1">
    <location>
        <begin position="181"/>
        <end position="202"/>
    </location>
</feature>
<reference evidence="2 3" key="1">
    <citation type="journal article" date="2012" name="Stand. Genomic Sci.">
        <title>Genome sequence of the orange-pigmented seawater bacterium Owenweeksia hongkongensis type strain (UST20020801(T)).</title>
        <authorList>
            <person name="Riedel T."/>
            <person name="Held B."/>
            <person name="Nolan M."/>
            <person name="Lucas S."/>
            <person name="Lapidus A."/>
            <person name="Tice H."/>
            <person name="Del Rio T.G."/>
            <person name="Cheng J.F."/>
            <person name="Han C."/>
            <person name="Tapia R."/>
            <person name="Goodwin L.A."/>
            <person name="Pitluck S."/>
            <person name="Liolios K."/>
            <person name="Mavromatis K."/>
            <person name="Pagani I."/>
            <person name="Ivanova N."/>
            <person name="Mikhailova N."/>
            <person name="Pati A."/>
            <person name="Chen A."/>
            <person name="Palaniappan K."/>
            <person name="Rohde M."/>
            <person name="Tindall B.J."/>
            <person name="Detter J.C."/>
            <person name="Goker M."/>
            <person name="Woyke T."/>
            <person name="Bristow J."/>
            <person name="Eisen J.A."/>
            <person name="Markowitz V."/>
            <person name="Hugenholtz P."/>
            <person name="Klenk H.P."/>
            <person name="Kyrpides N.C."/>
        </authorList>
    </citation>
    <scope>NUCLEOTIDE SEQUENCE</scope>
    <source>
        <strain evidence="3">DSM 17368 / JCM 12287 / NRRL B-23963</strain>
    </source>
</reference>
<dbReference type="PANTHER" id="PTHR35337:SF1">
    <property type="entry name" value="SLR1478 PROTEIN"/>
    <property type="match status" value="1"/>
</dbReference>
<evidence type="ECO:0000256" key="1">
    <source>
        <dbReference type="SAM" id="Phobius"/>
    </source>
</evidence>
<sequence length="620" mass="70615">MKETQFVDQNKAKWLEFEKELAQSEPKPHRVSHFYVETIDDLSFARTHYPNRLVRSYLNGLAESLSLRVQKSQKNYFRNFVQFWQRDLPLMMFEARNQFLLSFIILAVSIAIGIFSSMHDSSFANYILGDSYVKTTLANIEKGDPMAIYKDEARANMFLGITINNILVSVRTFLLSLFAGAGTLLVIIYNGVMLGVFQYFFIERGLFFESFLTIWQHGVIEISCIVLAGTAGLVLAKGTLFPGTLSRLDAFRIAGRKSLVIMLGLMPLLVYSGAVEAFVTRYTEMHWSIRLFSILITFSFVLLYFVWYPRKVAQQQEWQLTFKAYLHPIQFSRFSFTKIQKNPTIIWESIRIMNLHKKTIGRALGILLLGLISILTIAQHSTSSFYLYQSSLVGIAMFFNYSASPIFLIHFCVLFTALVLSQMLNSKHAKNAPFGTSAWKKNRGAIILASLVFALIFSFGYSYGSFVILTLLLFPAVGLFLATLNNEDGKFNFQKFWKWLKSSFGRLLSLVFILSAVIFLGSLLIQFVFGELFPQLLSSLISTQDHFSFINYLASYLAMAILFFAFYFVLFSSIGLSFFSIQEIQTAQNLKQRIHESFPDTGFASSQNANLLSSSKLNRA</sequence>
<accession>G8QZA0</accession>
<feature type="transmembrane region" description="Helical" evidence="1">
    <location>
        <begin position="466"/>
        <end position="486"/>
    </location>
</feature>
<keyword evidence="1" id="KW-0812">Transmembrane</keyword>
<dbReference type="PATRIC" id="fig|926562.3.peg.480"/>
<feature type="transmembrane region" description="Helical" evidence="1">
    <location>
        <begin position="549"/>
        <end position="570"/>
    </location>
</feature>
<feature type="transmembrane region" description="Helical" evidence="1">
    <location>
        <begin position="214"/>
        <end position="236"/>
    </location>
</feature>
<name>G8QZA0_OWEHD</name>
<evidence type="ECO:0000313" key="3">
    <source>
        <dbReference type="Proteomes" id="UP000005631"/>
    </source>
</evidence>
<dbReference type="PANTHER" id="PTHR35337">
    <property type="entry name" value="SLR1478 PROTEIN"/>
    <property type="match status" value="1"/>
</dbReference>
<protein>
    <submittedName>
        <fullName evidence="2">Uncharacterized membrane protein</fullName>
    </submittedName>
</protein>
<dbReference type="eggNOG" id="COG1300">
    <property type="taxonomic scope" value="Bacteria"/>
</dbReference>
<dbReference type="Proteomes" id="UP000005631">
    <property type="component" value="Chromosome"/>
</dbReference>
<keyword evidence="1" id="KW-0472">Membrane</keyword>
<feature type="transmembrane region" description="Helical" evidence="1">
    <location>
        <begin position="398"/>
        <end position="421"/>
    </location>
</feature>
<proteinExistence type="predicted"/>
<keyword evidence="1" id="KW-1133">Transmembrane helix</keyword>
<feature type="transmembrane region" description="Helical" evidence="1">
    <location>
        <begin position="442"/>
        <end position="460"/>
    </location>
</feature>
<dbReference type="RefSeq" id="WP_014200844.1">
    <property type="nucleotide sequence ID" value="NC_016599.1"/>
</dbReference>
<dbReference type="KEGG" id="oho:Oweho_0465"/>
<feature type="transmembrane region" description="Helical" evidence="1">
    <location>
        <begin position="99"/>
        <end position="118"/>
    </location>
</feature>
<feature type="transmembrane region" description="Helical" evidence="1">
    <location>
        <begin position="359"/>
        <end position="378"/>
    </location>
</feature>
<dbReference type="AlphaFoldDB" id="G8QZA0"/>
<feature type="transmembrane region" description="Helical" evidence="1">
    <location>
        <begin position="287"/>
        <end position="307"/>
    </location>
</feature>
<gene>
    <name evidence="2" type="ordered locus">Oweho_0465</name>
</gene>
<evidence type="ECO:0000313" key="2">
    <source>
        <dbReference type="EMBL" id="AEV31483.1"/>
    </source>
</evidence>
<keyword evidence="3" id="KW-1185">Reference proteome</keyword>
<dbReference type="InterPro" id="IPR002798">
    <property type="entry name" value="SpoIIM-like"/>
</dbReference>